<evidence type="ECO:0000256" key="2">
    <source>
        <dbReference type="ARBA" id="ARBA00012118"/>
    </source>
</evidence>
<evidence type="ECO:0000256" key="11">
    <source>
        <dbReference type="ARBA" id="ARBA00048254"/>
    </source>
</evidence>
<protein>
    <recommendedName>
        <fullName evidence="3 14">Thymidine kinase</fullName>
        <ecNumber evidence="2 14">2.7.1.21</ecNumber>
    </recommendedName>
</protein>
<dbReference type="GO" id="GO:0046872">
    <property type="term" value="F:metal ion binding"/>
    <property type="evidence" value="ECO:0007669"/>
    <property type="project" value="UniProtKB-KW"/>
</dbReference>
<evidence type="ECO:0000313" key="17">
    <source>
        <dbReference type="EMBL" id="AMB21626.1"/>
    </source>
</evidence>
<evidence type="ECO:0000256" key="4">
    <source>
        <dbReference type="ARBA" id="ARBA00022634"/>
    </source>
</evidence>
<dbReference type="GO" id="GO:0046104">
    <property type="term" value="P:thymidine metabolic process"/>
    <property type="evidence" value="ECO:0007669"/>
    <property type="project" value="TreeGrafter"/>
</dbReference>
<keyword evidence="5 14" id="KW-0808">Transferase</keyword>
<evidence type="ECO:0000256" key="8">
    <source>
        <dbReference type="ARBA" id="ARBA00022777"/>
    </source>
</evidence>
<evidence type="ECO:0000256" key="9">
    <source>
        <dbReference type="ARBA" id="ARBA00022833"/>
    </source>
</evidence>
<keyword evidence="10 14" id="KW-0067">ATP-binding</keyword>
<comment type="catalytic activity">
    <reaction evidence="11 14">
        <text>thymidine + ATP = dTMP + ADP + H(+)</text>
        <dbReference type="Rhea" id="RHEA:19129"/>
        <dbReference type="ChEBI" id="CHEBI:15378"/>
        <dbReference type="ChEBI" id="CHEBI:17748"/>
        <dbReference type="ChEBI" id="CHEBI:30616"/>
        <dbReference type="ChEBI" id="CHEBI:63528"/>
        <dbReference type="ChEBI" id="CHEBI:456216"/>
        <dbReference type="EC" id="2.7.1.21"/>
    </reaction>
</comment>
<feature type="binding site" evidence="13">
    <location>
        <begin position="160"/>
        <end position="163"/>
    </location>
    <ligand>
        <name>substrate</name>
    </ligand>
</feature>
<evidence type="ECO:0000256" key="6">
    <source>
        <dbReference type="ARBA" id="ARBA00022723"/>
    </source>
</evidence>
<evidence type="ECO:0000256" key="10">
    <source>
        <dbReference type="ARBA" id="ARBA00022840"/>
    </source>
</evidence>
<keyword evidence="7 14" id="KW-0547">Nucleotide-binding</keyword>
<dbReference type="GO" id="GO:0004797">
    <property type="term" value="F:thymidine kinase activity"/>
    <property type="evidence" value="ECO:0007669"/>
    <property type="project" value="UniProtKB-EC"/>
</dbReference>
<evidence type="ECO:0000256" key="3">
    <source>
        <dbReference type="ARBA" id="ARBA00020079"/>
    </source>
</evidence>
<reference evidence="16" key="1">
    <citation type="journal article" date="2015" name="Can. J. Microbiol.">
        <title>Characterization and Prevalence of A New Fatal Genotype CyHV-2 in Mainland China.</title>
        <authorList>
            <person name="Li L."/>
            <person name="Luo Y."/>
            <person name="Gao Z."/>
            <person name="Huang J."/>
            <person name="Zheng X."/>
            <person name="Nie H."/>
            <person name="Zhang J."/>
            <person name="Lin L."/>
            <person name="Yuan J."/>
        </authorList>
    </citation>
    <scope>NUCLEOTIDE SEQUENCE [LARGE SCALE GENOMIC DNA]</scope>
    <source>
        <strain evidence="16">SY-C1</strain>
    </source>
</reference>
<keyword evidence="8 14" id="KW-0418">Kinase</keyword>
<dbReference type="EMBL" id="KM200722">
    <property type="protein sequence ID" value="AKC02004.1"/>
    <property type="molecule type" value="Genomic_DNA"/>
</dbReference>
<feature type="binding site" evidence="13">
    <location>
        <position position="168"/>
    </location>
    <ligand>
        <name>substrate</name>
    </ligand>
</feature>
<dbReference type="GO" id="GO:0005524">
    <property type="term" value="F:ATP binding"/>
    <property type="evidence" value="ECO:0007669"/>
    <property type="project" value="UniProtKB-KW"/>
</dbReference>
<dbReference type="InterPro" id="IPR001267">
    <property type="entry name" value="Thymidine_kinase"/>
</dbReference>
<dbReference type="InterPro" id="IPR027417">
    <property type="entry name" value="P-loop_NTPase"/>
</dbReference>
<comment type="similarity">
    <text evidence="1 15">Belongs to the thymidine kinase family.</text>
</comment>
<keyword evidence="9" id="KW-0862">Zinc</keyword>
<proteinExistence type="inferred from homology"/>
<evidence type="ECO:0000256" key="15">
    <source>
        <dbReference type="RuleBase" id="RU004165"/>
    </source>
</evidence>
<evidence type="ECO:0000256" key="1">
    <source>
        <dbReference type="ARBA" id="ARBA00007587"/>
    </source>
</evidence>
<dbReference type="Pfam" id="PF00265">
    <property type="entry name" value="TK"/>
    <property type="match status" value="1"/>
</dbReference>
<dbReference type="PIRSF" id="PIRSF035805">
    <property type="entry name" value="TK_cell"/>
    <property type="match status" value="1"/>
</dbReference>
<dbReference type="SMR" id="A0A0E3T5G1"/>
<dbReference type="EC" id="2.7.1.21" evidence="2 14"/>
<dbReference type="GO" id="GO:0071897">
    <property type="term" value="P:DNA biosynthetic process"/>
    <property type="evidence" value="ECO:0007669"/>
    <property type="project" value="UniProtKB-KW"/>
</dbReference>
<dbReference type="OrthoDB" id="9611at10239"/>
<dbReference type="Gene3D" id="3.40.50.300">
    <property type="entry name" value="P-loop containing nucleotide triphosphate hydrolases"/>
    <property type="match status" value="1"/>
</dbReference>
<dbReference type="PANTHER" id="PTHR11441:SF0">
    <property type="entry name" value="THYMIDINE KINASE, CYTOSOLIC"/>
    <property type="match status" value="1"/>
</dbReference>
<evidence type="ECO:0000313" key="19">
    <source>
        <dbReference type="Proteomes" id="UP000142765"/>
    </source>
</evidence>
<dbReference type="Proteomes" id="UP000126788">
    <property type="component" value="Genome"/>
</dbReference>
<reference evidence="17 19" key="2">
    <citation type="submission" date="2015-08" db="EMBL/GenBank/DDBJ databases">
        <authorList>
            <person name="Babu N.S."/>
            <person name="Beckwith C.J."/>
            <person name="Beseler K.G."/>
            <person name="Brison A."/>
            <person name="Carone J.V."/>
            <person name="Caskin T.P."/>
            <person name="Diamond M."/>
            <person name="Durham M.E."/>
            <person name="Foxe J.M."/>
            <person name="Go M."/>
            <person name="Henderson B.A."/>
            <person name="Jones I.B."/>
            <person name="McGettigan J.A."/>
            <person name="Micheletti S.J."/>
            <person name="Nasrallah M.E."/>
            <person name="Ortiz D."/>
            <person name="Piller C.R."/>
            <person name="Privatt S.R."/>
            <person name="Schneider S.L."/>
            <person name="Sharp S."/>
            <person name="Smith T.C."/>
            <person name="Stanton J.D."/>
            <person name="Ullery H.E."/>
            <person name="Wilson R.J."/>
            <person name="Serrano M.G."/>
            <person name="Buck G."/>
            <person name="Lee V."/>
            <person name="Wang Y."/>
            <person name="Carvalho R."/>
            <person name="Voegtly L."/>
            <person name="Shi R."/>
            <person name="Duckworth R."/>
            <person name="Johnson A."/>
            <person name="Loviza R."/>
            <person name="Walstead R."/>
            <person name="Shah Z."/>
            <person name="Kiflezghi M."/>
            <person name="Wade K."/>
            <person name="Ball S.L."/>
            <person name="Bradley K.W."/>
            <person name="Asai D.J."/>
            <person name="Bowman C.A."/>
            <person name="Russell D.A."/>
            <person name="Pope W.H."/>
            <person name="Jacobs-Sera D."/>
            <person name="Hendrix R.W."/>
            <person name="Hatfull G.F."/>
        </authorList>
    </citation>
    <scope>NUCLEOTIDE SEQUENCE [LARGE SCALE GENOMIC DNA]</scope>
    <source>
        <strain evidence="17">SY</strain>
    </source>
</reference>
<dbReference type="EMBL" id="KT387800">
    <property type="protein sequence ID" value="AMB21626.1"/>
    <property type="molecule type" value="Genomic_DNA"/>
</dbReference>
<dbReference type="PANTHER" id="PTHR11441">
    <property type="entry name" value="THYMIDINE KINASE"/>
    <property type="match status" value="1"/>
</dbReference>
<dbReference type="Proteomes" id="UP000142765">
    <property type="component" value="Segment"/>
</dbReference>
<evidence type="ECO:0000256" key="12">
    <source>
        <dbReference type="PIRSR" id="PIRSR035805-1"/>
    </source>
</evidence>
<name>A0A0E3T5G1_CYHV2</name>
<accession>A0A0E3T5G1</accession>
<keyword evidence="4 14" id="KW-0237">DNA synthesis</keyword>
<evidence type="ECO:0000256" key="14">
    <source>
        <dbReference type="RuleBase" id="RU000544"/>
    </source>
</evidence>
<evidence type="ECO:0000313" key="16">
    <source>
        <dbReference type="EMBL" id="AKC02004.1"/>
    </source>
</evidence>
<dbReference type="Gene3D" id="3.30.60.20">
    <property type="match status" value="1"/>
</dbReference>
<evidence type="ECO:0000256" key="7">
    <source>
        <dbReference type="ARBA" id="ARBA00022741"/>
    </source>
</evidence>
<keyword evidence="6" id="KW-0479">Metal-binding</keyword>
<dbReference type="FunFam" id="3.40.50.300:FF:000948">
    <property type="entry name" value="Thymidine kinase"/>
    <property type="match status" value="1"/>
</dbReference>
<gene>
    <name evidence="17" type="ORF">CyHV2_ORF55</name>
</gene>
<dbReference type="PROSITE" id="PS00603">
    <property type="entry name" value="TK_CELLULAR_TYPE"/>
    <property type="match status" value="1"/>
</dbReference>
<dbReference type="SUPFAM" id="SSF57716">
    <property type="entry name" value="Glucocorticoid receptor-like (DNA-binding domain)"/>
    <property type="match status" value="1"/>
</dbReference>
<sequence>MAFLELVLGPMFSGKSTECCRLLSRMTFTGGRCAAIKYSADNRYTDEDVVATHSGAKYPALVATHLESLMPVLLRDYDVIGIDEGQFFEDLVDCVHTLLDAEKYVIVGALDGDFLQQPFWNVLQLIPVANKVTKLTAVCMMCTNRDAPFTVRITDSTEIVQIGGAESYRAVCRPCLTHFREEHHSEFFTPEPSEDEDDVFDATPDAPCSFV</sequence>
<reference evidence="18" key="3">
    <citation type="journal article" date="2022" name="Can. J. Microbiol.">
        <title>Characterization and Prevalence of A New Fatal Genotype CyHV-2 in Mainland China.</title>
        <authorList>
            <person name="Li L."/>
            <person name="Luo Y."/>
            <person name="Gao Z."/>
            <person name="Huang J."/>
            <person name="Zheng X."/>
            <person name="Nie H."/>
            <person name="Zhang J."/>
            <person name="Lin L."/>
            <person name="Yuan J."/>
        </authorList>
    </citation>
    <scope>NUCLEOTIDE SEQUENCE [LARGE SCALE GENOMIC DNA]</scope>
</reference>
<evidence type="ECO:0000256" key="13">
    <source>
        <dbReference type="PIRSR" id="PIRSR035805-2"/>
    </source>
</evidence>
<feature type="active site" description="Proton acceptor" evidence="12">
    <location>
        <position position="84"/>
    </location>
</feature>
<organism evidence="16 18">
    <name type="scientific">Cyprinid herpesvirus 2</name>
    <name type="common">CyHV-2</name>
    <dbReference type="NCBI Taxonomy" id="317878"/>
    <lineage>
        <taxon>Viruses</taxon>
        <taxon>Duplodnaviria</taxon>
        <taxon>Heunggongvirae</taxon>
        <taxon>Peploviricota</taxon>
        <taxon>Herviviricetes</taxon>
        <taxon>Herpesvirales</taxon>
        <taxon>Alloherpesviridae</taxon>
        <taxon>Cyvirus</taxon>
        <taxon>Cyvirus cyprinidallo2</taxon>
    </lineage>
</organism>
<dbReference type="InterPro" id="IPR020633">
    <property type="entry name" value="Thymidine_kinase_CS"/>
</dbReference>
<dbReference type="SUPFAM" id="SSF52540">
    <property type="entry name" value="P-loop containing nucleoside triphosphate hydrolases"/>
    <property type="match status" value="1"/>
</dbReference>
<evidence type="ECO:0000313" key="18">
    <source>
        <dbReference type="Proteomes" id="UP000126788"/>
    </source>
</evidence>
<evidence type="ECO:0000256" key="5">
    <source>
        <dbReference type="ARBA" id="ARBA00022679"/>
    </source>
</evidence>